<sequence length="810" mass="91654">MANVCNCKLPFWFRCYRSSAACLCVHCSNFLNEESHDSESDDSLGPLATITRRAKSSTTATCLAKYKTPKLSRRVRTYEPSLIKESDEVQDMATDVVKMHIEAELHDRTYRDYPVIDFVEHVWGYKPQDLPTDRTYTLPFGAVNGYAESTERAAYVHLVELMTTLVAQVYPESSADKLAATDPSSAISSLYSILLFEAHDTVDRICANDPDVGCETARGNWEWFPAYGEVKKTCIRKMAYEADMAIDLTRLHKVYFQQIIDQRYPAVRVTQGVQAAHEVTGSNEKRKDSPNAETNRPHKKVCLDVARISPTPAVEKEMKRGGITRQEAQIGSCATELMAHNIRCYGTGIIIEDFMVKLWYADRHGVVVSRPFDMFIECDKLLLVVAAIAGADIAKMGVCPLLRFPSSKFNSYEDVKLVFQPGPMTKGLPEVKFTIDTSRIVETDFGIVGRGTTIIPLKATAEFGSEDLVAKMAWPSESRVAEADYIRVVRSRLAKKPQYLRHIVDMKCWISRTIEEIQLPRAFMGLHNFGSNNIMFYRDGGRVVGVLCDWDLATHIRHEDVAADDDLENVVPDNVAMQTEKTATVHGDPAANAERATGETGVANTGEPPVDGDVNLRTEARCKARYRTGTGPFMALDLLRTRPVAFPRYHYELQSFFFLLVWFCVVHDPVKYEFGHFPEWENSDMFTIGLNKREFLYDVDLFDDISSRANPIYQPLWKSWVKRLRVVLCSYLHDHDGIRFLKESLVLHQENYSAAMVAETLEEIAATKKRLRDRLTRGKPQFSGRRALGIKPGRLARLETCLHIGRNELS</sequence>
<organism evidence="3 4">
    <name type="scientific">Postia placenta MAD-698-R-SB12</name>
    <dbReference type="NCBI Taxonomy" id="670580"/>
    <lineage>
        <taxon>Eukaryota</taxon>
        <taxon>Fungi</taxon>
        <taxon>Dikarya</taxon>
        <taxon>Basidiomycota</taxon>
        <taxon>Agaricomycotina</taxon>
        <taxon>Agaricomycetes</taxon>
        <taxon>Polyporales</taxon>
        <taxon>Adustoporiaceae</taxon>
        <taxon>Rhodonia</taxon>
    </lineage>
</organism>
<evidence type="ECO:0000256" key="1">
    <source>
        <dbReference type="SAM" id="MobiDB-lite"/>
    </source>
</evidence>
<dbReference type="STRING" id="670580.A0A1X6MIQ9"/>
<dbReference type="Pfam" id="PF17667">
    <property type="entry name" value="Pkinase_fungal"/>
    <property type="match status" value="2"/>
</dbReference>
<proteinExistence type="predicted"/>
<dbReference type="AlphaFoldDB" id="A0A1X6MIQ9"/>
<feature type="domain" description="Fungal-type protein kinase" evidence="2">
    <location>
        <begin position="316"/>
        <end position="492"/>
    </location>
</feature>
<dbReference type="GeneID" id="36332506"/>
<evidence type="ECO:0000313" key="3">
    <source>
        <dbReference type="EMBL" id="OSX56327.1"/>
    </source>
</evidence>
<accession>A0A1X6MIQ9</accession>
<evidence type="ECO:0000313" key="4">
    <source>
        <dbReference type="Proteomes" id="UP000194127"/>
    </source>
</evidence>
<dbReference type="PANTHER" id="PTHR38248">
    <property type="entry name" value="FUNK1 6"/>
    <property type="match status" value="1"/>
</dbReference>
<dbReference type="OrthoDB" id="2799233at2759"/>
<dbReference type="Proteomes" id="UP000194127">
    <property type="component" value="Unassembled WGS sequence"/>
</dbReference>
<name>A0A1X6MIQ9_9APHY</name>
<dbReference type="InterPro" id="IPR040976">
    <property type="entry name" value="Pkinase_fungal"/>
</dbReference>
<feature type="region of interest" description="Disordered" evidence="1">
    <location>
        <begin position="276"/>
        <end position="297"/>
    </location>
</feature>
<feature type="domain" description="Fungal-type protein kinase" evidence="2">
    <location>
        <begin position="615"/>
        <end position="664"/>
    </location>
</feature>
<keyword evidence="4" id="KW-1185">Reference proteome</keyword>
<dbReference type="EMBL" id="KZ110614">
    <property type="protein sequence ID" value="OSX56327.1"/>
    <property type="molecule type" value="Genomic_DNA"/>
</dbReference>
<dbReference type="PANTHER" id="PTHR38248:SF2">
    <property type="entry name" value="FUNK1 11"/>
    <property type="match status" value="1"/>
</dbReference>
<protein>
    <recommendedName>
        <fullName evidence="2">Fungal-type protein kinase domain-containing protein</fullName>
    </recommendedName>
</protein>
<evidence type="ECO:0000259" key="2">
    <source>
        <dbReference type="Pfam" id="PF17667"/>
    </source>
</evidence>
<gene>
    <name evidence="3" type="ORF">POSPLADRAFT_1160524</name>
</gene>
<reference evidence="3" key="1">
    <citation type="submission" date="2017-04" db="EMBL/GenBank/DDBJ databases">
        <title>Genome Sequence of the Model Brown-Rot Fungus Postia placenta SB12.</title>
        <authorList>
            <consortium name="DOE Joint Genome Institute"/>
            <person name="Gaskell J."/>
            <person name="Kersten P."/>
            <person name="Larrondo L.F."/>
            <person name="Canessa P."/>
            <person name="Martinez D."/>
            <person name="Hibbett D."/>
            <person name="Schmoll M."/>
            <person name="Kubicek C.P."/>
            <person name="Martinez A.T."/>
            <person name="Yadav J."/>
            <person name="Master E."/>
            <person name="Magnuson J.K."/>
            <person name="James T."/>
            <person name="Yaver D."/>
            <person name="Berka R."/>
            <person name="Labutti K."/>
            <person name="Lipzen A."/>
            <person name="Aerts A."/>
            <person name="Barry K."/>
            <person name="Henrissat B."/>
            <person name="Blanchette R."/>
            <person name="Grigoriev I."/>
            <person name="Cullen D."/>
        </authorList>
    </citation>
    <scope>NUCLEOTIDE SEQUENCE [LARGE SCALE GENOMIC DNA]</scope>
    <source>
        <strain evidence="3">MAD-698-R-SB12</strain>
    </source>
</reference>
<dbReference type="RefSeq" id="XP_024333121.1">
    <property type="nucleotide sequence ID" value="XM_024487557.1"/>
</dbReference>